<dbReference type="EMBL" id="ABIL02000006">
    <property type="protein sequence ID" value="EDS71905.1"/>
    <property type="molecule type" value="Genomic_DNA"/>
</dbReference>
<protein>
    <submittedName>
        <fullName evidence="1">Ser/Thr phosphatase family protein</fullName>
    </submittedName>
</protein>
<dbReference type="CDD" id="cd00838">
    <property type="entry name" value="MPP_superfamily"/>
    <property type="match status" value="1"/>
</dbReference>
<dbReference type="SUPFAM" id="SSF56300">
    <property type="entry name" value="Metallo-dependent phosphatases"/>
    <property type="match status" value="1"/>
</dbReference>
<evidence type="ECO:0000313" key="2">
    <source>
        <dbReference type="Proteomes" id="UP000005178"/>
    </source>
</evidence>
<accession>B1C8J5</accession>
<reference evidence="1" key="1">
    <citation type="submission" date="2008-01" db="EMBL/GenBank/DDBJ databases">
        <authorList>
            <person name="Fulton L."/>
            <person name="Clifton S."/>
            <person name="Fulton B."/>
            <person name="Xu J."/>
            <person name="Minx P."/>
            <person name="Pepin K.H."/>
            <person name="Johnson M."/>
            <person name="Thiruvilangam P."/>
            <person name="Bhonagiri V."/>
            <person name="Nash W.E."/>
            <person name="Mardis E.R."/>
            <person name="Wilson R.K."/>
        </authorList>
    </citation>
    <scope>NUCLEOTIDE SEQUENCE [LARGE SCALE GENOMIC DNA]</scope>
    <source>
        <strain evidence="1">DSM 17244</strain>
    </source>
</reference>
<organism evidence="1 2">
    <name type="scientific">Anaerofustis stercorihominis DSM 17244</name>
    <dbReference type="NCBI Taxonomy" id="445971"/>
    <lineage>
        <taxon>Bacteria</taxon>
        <taxon>Bacillati</taxon>
        <taxon>Bacillota</taxon>
        <taxon>Clostridia</taxon>
        <taxon>Eubacteriales</taxon>
        <taxon>Eubacteriaceae</taxon>
        <taxon>Anaerofustis</taxon>
    </lineage>
</organism>
<keyword evidence="2" id="KW-1185">Reference proteome</keyword>
<dbReference type="HOGENOM" id="CLU_074814_1_1_9"/>
<dbReference type="Proteomes" id="UP000005178">
    <property type="component" value="Unassembled WGS sequence"/>
</dbReference>
<reference evidence="1" key="2">
    <citation type="submission" date="2013-08" db="EMBL/GenBank/DDBJ databases">
        <title>Draft genome sequence of Anaerofustis stercorihominis (DSM 17244).</title>
        <authorList>
            <person name="Sudarsanam P."/>
            <person name="Ley R."/>
            <person name="Guruge J."/>
            <person name="Turnbaugh P.J."/>
            <person name="Mahowald M."/>
            <person name="Liep D."/>
            <person name="Gordon J."/>
        </authorList>
    </citation>
    <scope>NUCLEOTIDE SEQUENCE</scope>
    <source>
        <strain evidence="1">DSM 17244</strain>
    </source>
</reference>
<sequence>MIMIYVTGDTHIPIDIHKLDDDAFMEQKKLTKDDYVIICGDFGGVWGNGRGDNYYLNKLENKNFTTLWVDGNHENYTLLKNYKIKEWHGGKVQFIKDSVIHLMRGQVFNIEGKKFFTFGGGNSIDKSIRDPGRTWWSEEMPSKKEYDEGLKNLKLNDFKVDYIISHTAPYHINRDIFKKAVKDEYKLNKYLEDVEDMCDYKKHFFGHFHEDIDIDDKHSCLYQRIIRIV</sequence>
<evidence type="ECO:0000313" key="1">
    <source>
        <dbReference type="EMBL" id="EDS71905.1"/>
    </source>
</evidence>
<dbReference type="InterPro" id="IPR029052">
    <property type="entry name" value="Metallo-depent_PP-like"/>
</dbReference>
<gene>
    <name evidence="1" type="ORF">ANASTE_01609</name>
</gene>
<comment type="caution">
    <text evidence="1">The sequence shown here is derived from an EMBL/GenBank/DDBJ whole genome shotgun (WGS) entry which is preliminary data.</text>
</comment>
<dbReference type="eggNOG" id="COG1409">
    <property type="taxonomic scope" value="Bacteria"/>
</dbReference>
<dbReference type="Gene3D" id="3.60.21.10">
    <property type="match status" value="1"/>
</dbReference>
<proteinExistence type="predicted"/>
<dbReference type="AlphaFoldDB" id="B1C8J5"/>
<dbReference type="STRING" id="445971.ANASTE_01609"/>
<name>B1C8J5_9FIRM</name>